<evidence type="ECO:0000313" key="4">
    <source>
        <dbReference type="Proteomes" id="UP000308181"/>
    </source>
</evidence>
<feature type="domain" description="Calcineurin-like phosphoesterase" evidence="2">
    <location>
        <begin position="1"/>
        <end position="198"/>
    </location>
</feature>
<organism evidence="3 4">
    <name type="scientific">Pedobacter cryophilus</name>
    <dbReference type="NCBI Taxonomy" id="2571271"/>
    <lineage>
        <taxon>Bacteria</taxon>
        <taxon>Pseudomonadati</taxon>
        <taxon>Bacteroidota</taxon>
        <taxon>Sphingobacteriia</taxon>
        <taxon>Sphingobacteriales</taxon>
        <taxon>Sphingobacteriaceae</taxon>
        <taxon>Pedobacter</taxon>
    </lineage>
</organism>
<dbReference type="Pfam" id="PF12850">
    <property type="entry name" value="Metallophos_2"/>
    <property type="match status" value="1"/>
</dbReference>
<dbReference type="PANTHER" id="PTHR42850">
    <property type="entry name" value="METALLOPHOSPHOESTERASE"/>
    <property type="match status" value="1"/>
</dbReference>
<dbReference type="InterPro" id="IPR050126">
    <property type="entry name" value="Ap4A_hydrolase"/>
</dbReference>
<protein>
    <submittedName>
        <fullName evidence="3">Metallophosphoesterase family protein</fullName>
    </submittedName>
</protein>
<dbReference type="PIRSF" id="PIRSF000883">
    <property type="entry name" value="Pesterase_MJ0912"/>
    <property type="match status" value="1"/>
</dbReference>
<evidence type="ECO:0000256" key="1">
    <source>
        <dbReference type="ARBA" id="ARBA00008950"/>
    </source>
</evidence>
<evidence type="ECO:0000259" key="2">
    <source>
        <dbReference type="Pfam" id="PF12850"/>
    </source>
</evidence>
<name>A0A4U1C6Z6_9SPHI</name>
<reference evidence="3 4" key="1">
    <citation type="submission" date="2019-04" db="EMBL/GenBank/DDBJ databases">
        <title>Pedobacter sp. AR-3-17 sp. nov., isolated from Arctic soil.</title>
        <authorList>
            <person name="Dahal R.H."/>
            <person name="Kim D.-U."/>
        </authorList>
    </citation>
    <scope>NUCLEOTIDE SEQUENCE [LARGE SCALE GENOMIC DNA]</scope>
    <source>
        <strain evidence="3 4">AR-3-17</strain>
    </source>
</reference>
<dbReference type="InterPro" id="IPR024654">
    <property type="entry name" value="Calcineurin-like_PHP_lpxH"/>
</dbReference>
<gene>
    <name evidence="3" type="ORF">FA046_08620</name>
</gene>
<evidence type="ECO:0000313" key="3">
    <source>
        <dbReference type="EMBL" id="TKB99160.1"/>
    </source>
</evidence>
<dbReference type="PANTHER" id="PTHR42850:SF2">
    <property type="entry name" value="BLL5683 PROTEIN"/>
    <property type="match status" value="1"/>
</dbReference>
<accession>A0A4U1C6Z6</accession>
<dbReference type="GO" id="GO:0005737">
    <property type="term" value="C:cytoplasm"/>
    <property type="evidence" value="ECO:0007669"/>
    <property type="project" value="TreeGrafter"/>
</dbReference>
<comment type="caution">
    <text evidence="3">The sequence shown here is derived from an EMBL/GenBank/DDBJ whole genome shotgun (WGS) entry which is preliminary data.</text>
</comment>
<dbReference type="EMBL" id="SWBP01000002">
    <property type="protein sequence ID" value="TKB99160.1"/>
    <property type="molecule type" value="Genomic_DNA"/>
</dbReference>
<sequence length="243" mass="27662">MTIALFSDVHANFPAFEAFLKDLDARKIDAVYCLGDLIGYHISPNEIIEEVRKRKIVSIAGNHDLKVKKHTDHNQENDIKNYAYHLVSENNRQYLNALPSTIKSAYRFDQKSLNLVLAHGSPRSVNEYILEDLEENYLLEMMEEVDADVLCVGHSHKPFHRIIQNQENKFKHIINIGSVGKPKDGNPEGCYALLTINSATEASNHSAIKVEFIRFSYDIAKAVKEIENSPLPNELADRLRNAY</sequence>
<dbReference type="SUPFAM" id="SSF56300">
    <property type="entry name" value="Metallo-dependent phosphatases"/>
    <property type="match status" value="1"/>
</dbReference>
<dbReference type="AlphaFoldDB" id="A0A4U1C6Z6"/>
<keyword evidence="4" id="KW-1185">Reference proteome</keyword>
<dbReference type="OrthoDB" id="9813918at2"/>
<comment type="similarity">
    <text evidence="1">Belongs to the metallophosphoesterase superfamily. YfcE family.</text>
</comment>
<dbReference type="RefSeq" id="WP_136825972.1">
    <property type="nucleotide sequence ID" value="NZ_SWBP01000002.1"/>
</dbReference>
<dbReference type="CDD" id="cd00838">
    <property type="entry name" value="MPP_superfamily"/>
    <property type="match status" value="1"/>
</dbReference>
<dbReference type="GO" id="GO:0016791">
    <property type="term" value="F:phosphatase activity"/>
    <property type="evidence" value="ECO:0007669"/>
    <property type="project" value="TreeGrafter"/>
</dbReference>
<dbReference type="InterPro" id="IPR029052">
    <property type="entry name" value="Metallo-depent_PP-like"/>
</dbReference>
<dbReference type="Proteomes" id="UP000308181">
    <property type="component" value="Unassembled WGS sequence"/>
</dbReference>
<dbReference type="InterPro" id="IPR011152">
    <property type="entry name" value="Pesterase_MJ0912"/>
</dbReference>
<proteinExistence type="inferred from homology"/>
<dbReference type="Gene3D" id="3.60.21.10">
    <property type="match status" value="1"/>
</dbReference>